<evidence type="ECO:0000256" key="1">
    <source>
        <dbReference type="ARBA" id="ARBA00001946"/>
    </source>
</evidence>
<evidence type="ECO:0000256" key="18">
    <source>
        <dbReference type="ARBA" id="ARBA00044632"/>
    </source>
</evidence>
<dbReference type="Gene3D" id="1.10.150.20">
    <property type="entry name" value="5' to 3' exonuclease, C-terminal subdomain"/>
    <property type="match status" value="1"/>
</dbReference>
<keyword evidence="13" id="KW-0239">DNA-directed DNA polymerase</keyword>
<keyword evidence="12" id="KW-0832">Ubl conjugation</keyword>
<dbReference type="InterPro" id="IPR010996">
    <property type="entry name" value="HHH_MUS81"/>
</dbReference>
<comment type="subcellular location">
    <subcellularLocation>
        <location evidence="2">Cytoplasm</location>
    </subcellularLocation>
</comment>
<keyword evidence="10" id="KW-0235">DNA replication</keyword>
<keyword evidence="7" id="KW-0237">DNA synthesis</keyword>
<keyword evidence="11" id="KW-0227">DNA damage</keyword>
<evidence type="ECO:0000259" key="22">
    <source>
        <dbReference type="SMART" id="SM00278"/>
    </source>
</evidence>
<dbReference type="PANTHER" id="PTHR36928:SF1">
    <property type="entry name" value="PHOSPHATASE YCDX-RELATED"/>
    <property type="match status" value="1"/>
</dbReference>
<dbReference type="InterPro" id="IPR003141">
    <property type="entry name" value="Pol/His_phosphatase_N"/>
</dbReference>
<comment type="catalytic activity">
    <reaction evidence="18">
        <text>2'-deoxyribonucleotide-(2'-deoxyribose 5'-phosphate)-2'-deoxyribonucleotide-DNA = a 3'-end 2'-deoxyribonucleotide-(2,3-dehydro-2,3-deoxyribose 5'-phosphate)-DNA + a 5'-end 5'-phospho-2'-deoxyribonucleoside-DNA + H(+)</text>
        <dbReference type="Rhea" id="RHEA:66592"/>
        <dbReference type="Rhea" id="RHEA-COMP:13180"/>
        <dbReference type="Rhea" id="RHEA-COMP:16897"/>
        <dbReference type="Rhea" id="RHEA-COMP:17067"/>
        <dbReference type="ChEBI" id="CHEBI:15378"/>
        <dbReference type="ChEBI" id="CHEBI:136412"/>
        <dbReference type="ChEBI" id="CHEBI:157695"/>
        <dbReference type="ChEBI" id="CHEBI:167181"/>
        <dbReference type="EC" id="4.2.99.18"/>
    </reaction>
</comment>
<dbReference type="Pfam" id="PF14716">
    <property type="entry name" value="HHH_8"/>
    <property type="match status" value="1"/>
</dbReference>
<keyword evidence="6" id="KW-0488">Methylation</keyword>
<evidence type="ECO:0000256" key="2">
    <source>
        <dbReference type="ARBA" id="ARBA00004496"/>
    </source>
</evidence>
<evidence type="ECO:0000256" key="20">
    <source>
        <dbReference type="ARBA" id="ARBA00045548"/>
    </source>
</evidence>
<dbReference type="CDD" id="cd07436">
    <property type="entry name" value="PHP_PolX"/>
    <property type="match status" value="1"/>
</dbReference>
<evidence type="ECO:0000256" key="15">
    <source>
        <dbReference type="ARBA" id="ARBA00023204"/>
    </source>
</evidence>
<dbReference type="Pfam" id="PF14791">
    <property type="entry name" value="DNA_pol_B_thumb"/>
    <property type="match status" value="1"/>
</dbReference>
<feature type="domain" description="Helix-hairpin-helix DNA-binding motif class 1" evidence="22">
    <location>
        <begin position="124"/>
        <end position="143"/>
    </location>
</feature>
<evidence type="ECO:0000313" key="26">
    <source>
        <dbReference type="Proteomes" id="UP000294746"/>
    </source>
</evidence>
<dbReference type="PIRSF" id="PIRSF005047">
    <property type="entry name" value="UCP005047_YshC"/>
    <property type="match status" value="1"/>
</dbReference>
<gene>
    <name evidence="25" type="ORF">EDD57_14316</name>
</gene>
<dbReference type="Pfam" id="PF02811">
    <property type="entry name" value="PHP"/>
    <property type="match status" value="1"/>
</dbReference>
<sequence>MNNKQVVRILNQLADYLDLAGENSFKVSAYRKAGRAVEASRFVIADHLDRLLELPGVGKGTAGVIEEIVETGQSSQLERLRNELPQGLPDLLSLQGVGPKTIYTLYKELGITSREELLQAAELGRIRGLTGFGAKKEQKILEAVQNFAQRSERVLRVHALQVAKEIERNLTTLSFIQKMSVAGSLRRGRETVKDLDFVIATTHPEEVADQIVQLPFVKEIVNQGSTKVSVVVDVEGIQMSVDFRLVTREQYASALHHFTGSAEHNIRIRQRAKQMGYKVSEYGIFHDDSEEMITFAEEKDFFAHLQLAYVPPELREDRGEMEAAEQNQVPTLFQQGDYMGDLHMHSLYSDGAHSIREMAEAAKERGYEYIAITDHSQSLQVANGLTITELREQWEEIAQVNREVEGITVLRGTEMDILPDGRLDFPDEVLAELDVVIASIHSGMKQDRDTLTRRLVEAMENPYVHIIGHPTGRVLFKRDGYDLDFDHIFQTAKDTGTILECNANGRRLDLNDELLKKAKDEYGLTFTINTDAHSVPDLSRVELGISTARRGWLTKPDVINSKGLDELQEFLKEKRKKNRKNR</sequence>
<dbReference type="SMART" id="SM00278">
    <property type="entry name" value="HhH1"/>
    <property type="match status" value="3"/>
</dbReference>
<feature type="domain" description="DNA-directed DNA polymerase X" evidence="24">
    <location>
        <begin position="1"/>
        <end position="316"/>
    </location>
</feature>
<evidence type="ECO:0000256" key="11">
    <source>
        <dbReference type="ARBA" id="ARBA00022763"/>
    </source>
</evidence>
<dbReference type="EMBL" id="SLXV01000043">
    <property type="protein sequence ID" value="TCP64131.1"/>
    <property type="molecule type" value="Genomic_DNA"/>
</dbReference>
<evidence type="ECO:0000256" key="19">
    <source>
        <dbReference type="ARBA" id="ARBA00044678"/>
    </source>
</evidence>
<dbReference type="GO" id="GO:0006281">
    <property type="term" value="P:DNA repair"/>
    <property type="evidence" value="ECO:0007669"/>
    <property type="project" value="UniProtKB-KW"/>
</dbReference>
<evidence type="ECO:0000256" key="14">
    <source>
        <dbReference type="ARBA" id="ARBA00023053"/>
    </source>
</evidence>
<comment type="cofactor">
    <cofactor evidence="1">
        <name>Mg(2+)</name>
        <dbReference type="ChEBI" id="CHEBI:18420"/>
    </cofactor>
</comment>
<dbReference type="InterPro" id="IPR022312">
    <property type="entry name" value="DNA_pol_X"/>
</dbReference>
<dbReference type="PRINTS" id="PR00870">
    <property type="entry name" value="DNAPOLXBETA"/>
</dbReference>
<dbReference type="InterPro" id="IPR003583">
    <property type="entry name" value="Hlx-hairpin-Hlx_DNA-bd_motif"/>
</dbReference>
<dbReference type="GO" id="GO:0042578">
    <property type="term" value="F:phosphoric ester hydrolase activity"/>
    <property type="evidence" value="ECO:0007669"/>
    <property type="project" value="TreeGrafter"/>
</dbReference>
<dbReference type="InterPro" id="IPR050243">
    <property type="entry name" value="PHP_phosphatase"/>
</dbReference>
<keyword evidence="15" id="KW-0234">DNA repair</keyword>
<evidence type="ECO:0000256" key="6">
    <source>
        <dbReference type="ARBA" id="ARBA00022481"/>
    </source>
</evidence>
<evidence type="ECO:0000256" key="4">
    <source>
        <dbReference type="ARBA" id="ARBA00012720"/>
    </source>
</evidence>
<evidence type="ECO:0000256" key="16">
    <source>
        <dbReference type="ARBA" id="ARBA00035717"/>
    </source>
</evidence>
<evidence type="ECO:0000256" key="9">
    <source>
        <dbReference type="ARBA" id="ARBA00022695"/>
    </source>
</evidence>
<keyword evidence="14" id="KW-0915">Sodium</keyword>
<evidence type="ECO:0000256" key="13">
    <source>
        <dbReference type="ARBA" id="ARBA00022932"/>
    </source>
</evidence>
<dbReference type="GO" id="GO:0140078">
    <property type="term" value="F:class I DNA-(apurinic or apyrimidinic site) endonuclease activity"/>
    <property type="evidence" value="ECO:0007669"/>
    <property type="project" value="UniProtKB-EC"/>
</dbReference>
<keyword evidence="9" id="KW-0548">Nucleotidyltransferase</keyword>
<dbReference type="InterPro" id="IPR047967">
    <property type="entry name" value="PolX_PHP"/>
</dbReference>
<comment type="function">
    <text evidence="20">Repair polymerase that plays a key role in base-excision repair. During this process, the damaged base is excised by specific DNA glycosylases, the DNA backbone is nicked at the abasic site by an apurinic/apyrimidic (AP) endonuclease, and POLB removes 5'-deoxyribose-phosphate from the preincised AP site acting as a 5'-deoxyribose-phosphate lyase (5'-dRP lyase); through its DNA polymerase activity, it adds one nucleotide to the 3' end of the arising single-nucleotide gap. Conducts 'gap-filling' DNA synthesis in a stepwise distributive fashion rather than in a processive fashion as for other DNA polymerases. It is also able to cleave sugar-phosphate bonds 3' to an intact AP site, acting as an AP lyase.</text>
</comment>
<dbReference type="Pfam" id="PF14520">
    <property type="entry name" value="HHH_5"/>
    <property type="match status" value="1"/>
</dbReference>
<dbReference type="InterPro" id="IPR029398">
    <property type="entry name" value="PolB_thumb"/>
</dbReference>
<dbReference type="AlphaFoldDB" id="A0A4R2RW02"/>
<feature type="domain" description="Helix-hairpin-helix DNA-binding motif class 1" evidence="22">
    <location>
        <begin position="89"/>
        <end position="108"/>
    </location>
</feature>
<protein>
    <recommendedName>
        <fullName evidence="5">DNA polymerase beta</fullName>
        <ecNumber evidence="3">2.7.7.7</ecNumber>
        <ecNumber evidence="4">4.2.99.18</ecNumber>
    </recommendedName>
    <alternativeName>
        <fullName evidence="16">5'-deoxyribose-phosphate lyase</fullName>
    </alternativeName>
    <alternativeName>
        <fullName evidence="17">AP lyase</fullName>
    </alternativeName>
</protein>
<dbReference type="InterPro" id="IPR002008">
    <property type="entry name" value="DNA_pol_X_beta-like"/>
</dbReference>
<dbReference type="InterPro" id="IPR043519">
    <property type="entry name" value="NT_sf"/>
</dbReference>
<evidence type="ECO:0000259" key="23">
    <source>
        <dbReference type="SMART" id="SM00481"/>
    </source>
</evidence>
<evidence type="ECO:0000256" key="8">
    <source>
        <dbReference type="ARBA" id="ARBA00022679"/>
    </source>
</evidence>
<dbReference type="PANTHER" id="PTHR36928">
    <property type="entry name" value="PHOSPHATASE YCDX-RELATED"/>
    <property type="match status" value="1"/>
</dbReference>
<dbReference type="Proteomes" id="UP000294746">
    <property type="component" value="Unassembled WGS sequence"/>
</dbReference>
<comment type="catalytic activity">
    <reaction evidence="19">
        <text>a 5'-end 2'-deoxyribose-2'-deoxyribonucleotide-DNA = (2E,4S)-4-hydroxypenten-2-al-5-phosphate + a 5'-end 5'-phospho-2'-deoxyribonucleoside-DNA + H(+)</text>
        <dbReference type="Rhea" id="RHEA:76255"/>
        <dbReference type="Rhea" id="RHEA-COMP:13180"/>
        <dbReference type="Rhea" id="RHEA-COMP:18657"/>
        <dbReference type="ChEBI" id="CHEBI:15378"/>
        <dbReference type="ChEBI" id="CHEBI:136412"/>
        <dbReference type="ChEBI" id="CHEBI:195194"/>
        <dbReference type="ChEBI" id="CHEBI:195195"/>
    </reaction>
</comment>
<keyword evidence="26" id="KW-1185">Reference proteome</keyword>
<dbReference type="SMART" id="SM00481">
    <property type="entry name" value="POLIIIAc"/>
    <property type="match status" value="1"/>
</dbReference>
<dbReference type="InterPro" id="IPR027421">
    <property type="entry name" value="DNA_pol_lamdba_lyase_dom_sf"/>
</dbReference>
<comment type="catalytic activity">
    <reaction evidence="21">
        <text>DNA(n) + a 2'-deoxyribonucleoside 5'-triphosphate = DNA(n+1) + diphosphate</text>
        <dbReference type="Rhea" id="RHEA:22508"/>
        <dbReference type="Rhea" id="RHEA-COMP:17339"/>
        <dbReference type="Rhea" id="RHEA-COMP:17340"/>
        <dbReference type="ChEBI" id="CHEBI:33019"/>
        <dbReference type="ChEBI" id="CHEBI:61560"/>
        <dbReference type="ChEBI" id="CHEBI:173112"/>
        <dbReference type="EC" id="2.7.7.7"/>
    </reaction>
</comment>
<dbReference type="CDD" id="cd00141">
    <property type="entry name" value="NT_POLXc"/>
    <property type="match status" value="1"/>
</dbReference>
<dbReference type="Gene3D" id="3.30.460.10">
    <property type="entry name" value="Beta Polymerase, domain 2"/>
    <property type="match status" value="1"/>
</dbReference>
<dbReference type="SMART" id="SM00483">
    <property type="entry name" value="POLXc"/>
    <property type="match status" value="1"/>
</dbReference>
<dbReference type="RefSeq" id="WP_243649539.1">
    <property type="nucleotide sequence ID" value="NZ_SLXV01000043.1"/>
</dbReference>
<evidence type="ECO:0000256" key="12">
    <source>
        <dbReference type="ARBA" id="ARBA00022843"/>
    </source>
</evidence>
<dbReference type="Gene3D" id="3.30.210.10">
    <property type="entry name" value="DNA polymerase, thumb domain"/>
    <property type="match status" value="1"/>
</dbReference>
<dbReference type="SUPFAM" id="SSF47802">
    <property type="entry name" value="DNA polymerase beta, N-terminal domain-like"/>
    <property type="match status" value="1"/>
</dbReference>
<name>A0A4R2RW02_9BACL</name>
<dbReference type="EC" id="4.2.99.18" evidence="4"/>
<dbReference type="NCBIfam" id="NF006375">
    <property type="entry name" value="PRK08609.1"/>
    <property type="match status" value="1"/>
</dbReference>
<evidence type="ECO:0000256" key="10">
    <source>
        <dbReference type="ARBA" id="ARBA00022705"/>
    </source>
</evidence>
<dbReference type="Gene3D" id="1.10.150.110">
    <property type="entry name" value="DNA polymerase beta, N-terminal domain-like"/>
    <property type="match status" value="1"/>
</dbReference>
<dbReference type="GO" id="GO:0003677">
    <property type="term" value="F:DNA binding"/>
    <property type="evidence" value="ECO:0007669"/>
    <property type="project" value="InterPro"/>
</dbReference>
<evidence type="ECO:0000256" key="5">
    <source>
        <dbReference type="ARBA" id="ARBA00020020"/>
    </source>
</evidence>
<evidence type="ECO:0000256" key="7">
    <source>
        <dbReference type="ARBA" id="ARBA00022634"/>
    </source>
</evidence>
<dbReference type="GO" id="GO:0008270">
    <property type="term" value="F:zinc ion binding"/>
    <property type="evidence" value="ECO:0007669"/>
    <property type="project" value="TreeGrafter"/>
</dbReference>
<feature type="domain" description="Polymerase/histidinol phosphatase N-terminal" evidence="23">
    <location>
        <begin position="340"/>
        <end position="419"/>
    </location>
</feature>
<dbReference type="EC" id="2.7.7.7" evidence="3"/>
<comment type="caution">
    <text evidence="25">The sequence shown here is derived from an EMBL/GenBank/DDBJ whole genome shotgun (WGS) entry which is preliminary data.</text>
</comment>
<feature type="domain" description="Helix-hairpin-helix DNA-binding motif class 1" evidence="22">
    <location>
        <begin position="49"/>
        <end position="68"/>
    </location>
</feature>
<evidence type="ECO:0000259" key="24">
    <source>
        <dbReference type="SMART" id="SM00483"/>
    </source>
</evidence>
<dbReference type="InterPro" id="IPR002054">
    <property type="entry name" value="DNA-dir_DNA_pol_X"/>
</dbReference>
<organism evidence="25 26">
    <name type="scientific">Baia soyae</name>
    <dbReference type="NCBI Taxonomy" id="1544746"/>
    <lineage>
        <taxon>Bacteria</taxon>
        <taxon>Bacillati</taxon>
        <taxon>Bacillota</taxon>
        <taxon>Bacilli</taxon>
        <taxon>Bacillales</taxon>
        <taxon>Thermoactinomycetaceae</taxon>
        <taxon>Baia</taxon>
    </lineage>
</organism>
<accession>A0A4R2RW02</accession>
<dbReference type="InterPro" id="IPR016195">
    <property type="entry name" value="Pol/histidinol_Pase-like"/>
</dbReference>
<evidence type="ECO:0000256" key="17">
    <source>
        <dbReference type="ARBA" id="ARBA00035726"/>
    </source>
</evidence>
<dbReference type="SUPFAM" id="SSF89550">
    <property type="entry name" value="PHP domain-like"/>
    <property type="match status" value="1"/>
</dbReference>
<dbReference type="FunFam" id="3.20.20.140:FF:000047">
    <property type="entry name" value="PHP domain-containing protein"/>
    <property type="match status" value="1"/>
</dbReference>
<reference evidence="25 26" key="1">
    <citation type="submission" date="2019-03" db="EMBL/GenBank/DDBJ databases">
        <title>Genomic Encyclopedia of Type Strains, Phase IV (KMG-IV): sequencing the most valuable type-strain genomes for metagenomic binning, comparative biology and taxonomic classification.</title>
        <authorList>
            <person name="Goeker M."/>
        </authorList>
    </citation>
    <scope>NUCLEOTIDE SEQUENCE [LARGE SCALE GENOMIC DNA]</scope>
    <source>
        <strain evidence="25 26">DSM 46831</strain>
    </source>
</reference>
<evidence type="ECO:0000256" key="3">
    <source>
        <dbReference type="ARBA" id="ARBA00012417"/>
    </source>
</evidence>
<evidence type="ECO:0000256" key="21">
    <source>
        <dbReference type="ARBA" id="ARBA00049244"/>
    </source>
</evidence>
<dbReference type="InterPro" id="IPR037160">
    <property type="entry name" value="DNA_Pol_thumb_sf"/>
</dbReference>
<dbReference type="Gene3D" id="3.20.20.140">
    <property type="entry name" value="Metal-dependent hydrolases"/>
    <property type="match status" value="1"/>
</dbReference>
<dbReference type="PRINTS" id="PR00869">
    <property type="entry name" value="DNAPOLX"/>
</dbReference>
<dbReference type="SUPFAM" id="SSF81301">
    <property type="entry name" value="Nucleotidyltransferase"/>
    <property type="match status" value="1"/>
</dbReference>
<dbReference type="GO" id="GO:0003887">
    <property type="term" value="F:DNA-directed DNA polymerase activity"/>
    <property type="evidence" value="ECO:0007669"/>
    <property type="project" value="UniProtKB-KW"/>
</dbReference>
<dbReference type="InterPro" id="IPR022311">
    <property type="entry name" value="PolX-like"/>
</dbReference>
<dbReference type="GO" id="GO:0005829">
    <property type="term" value="C:cytosol"/>
    <property type="evidence" value="ECO:0007669"/>
    <property type="project" value="TreeGrafter"/>
</dbReference>
<keyword evidence="8" id="KW-0808">Transferase</keyword>
<proteinExistence type="predicted"/>
<evidence type="ECO:0000313" key="25">
    <source>
        <dbReference type="EMBL" id="TCP64131.1"/>
    </source>
</evidence>
<dbReference type="InterPro" id="IPR004013">
    <property type="entry name" value="PHP_dom"/>
</dbReference>